<comment type="subcellular location">
    <subcellularLocation>
        <location evidence="1">Secreted</location>
    </subcellularLocation>
</comment>
<protein>
    <recommendedName>
        <fullName evidence="5">Lipase domain-containing protein</fullName>
    </recommendedName>
</protein>
<dbReference type="GO" id="GO:0005615">
    <property type="term" value="C:extracellular space"/>
    <property type="evidence" value="ECO:0007669"/>
    <property type="project" value="TreeGrafter"/>
</dbReference>
<evidence type="ECO:0000256" key="4">
    <source>
        <dbReference type="RuleBase" id="RU004262"/>
    </source>
</evidence>
<dbReference type="CDD" id="cd00707">
    <property type="entry name" value="Pancreat_lipase_like"/>
    <property type="match status" value="1"/>
</dbReference>
<dbReference type="GO" id="GO:0016042">
    <property type="term" value="P:lipid catabolic process"/>
    <property type="evidence" value="ECO:0007669"/>
    <property type="project" value="TreeGrafter"/>
</dbReference>
<dbReference type="InterPro" id="IPR033906">
    <property type="entry name" value="Lipase_N"/>
</dbReference>
<evidence type="ECO:0000256" key="1">
    <source>
        <dbReference type="ARBA" id="ARBA00004613"/>
    </source>
</evidence>
<evidence type="ECO:0000256" key="2">
    <source>
        <dbReference type="ARBA" id="ARBA00010701"/>
    </source>
</evidence>
<keyword evidence="3" id="KW-0964">Secreted</keyword>
<name>A0A1I8M5A8_MUSDO</name>
<evidence type="ECO:0000259" key="5">
    <source>
        <dbReference type="Pfam" id="PF00151"/>
    </source>
</evidence>
<gene>
    <name evidence="6" type="primary">101901112</name>
</gene>
<organism evidence="6">
    <name type="scientific">Musca domestica</name>
    <name type="common">House fly</name>
    <dbReference type="NCBI Taxonomy" id="7370"/>
    <lineage>
        <taxon>Eukaryota</taxon>
        <taxon>Metazoa</taxon>
        <taxon>Ecdysozoa</taxon>
        <taxon>Arthropoda</taxon>
        <taxon>Hexapoda</taxon>
        <taxon>Insecta</taxon>
        <taxon>Pterygota</taxon>
        <taxon>Neoptera</taxon>
        <taxon>Endopterygota</taxon>
        <taxon>Diptera</taxon>
        <taxon>Brachycera</taxon>
        <taxon>Muscomorpha</taxon>
        <taxon>Muscoidea</taxon>
        <taxon>Muscidae</taxon>
        <taxon>Musca</taxon>
    </lineage>
</organism>
<dbReference type="GO" id="GO:0017171">
    <property type="term" value="F:serine hydrolase activity"/>
    <property type="evidence" value="ECO:0007669"/>
    <property type="project" value="TreeGrafter"/>
</dbReference>
<reference evidence="6" key="1">
    <citation type="submission" date="2020-05" db="UniProtKB">
        <authorList>
            <consortium name="EnsemblMetazoa"/>
        </authorList>
    </citation>
    <scope>IDENTIFICATION</scope>
    <source>
        <strain evidence="6">Aabys</strain>
    </source>
</reference>
<dbReference type="InterPro" id="IPR013818">
    <property type="entry name" value="Lipase"/>
</dbReference>
<evidence type="ECO:0000313" key="6">
    <source>
        <dbReference type="EnsemblMetazoa" id="MDOA001382-PA"/>
    </source>
</evidence>
<dbReference type="VEuPathDB" id="VectorBase:MDOA001382"/>
<comment type="similarity">
    <text evidence="2 4">Belongs to the AB hydrolase superfamily. Lipase family.</text>
</comment>
<dbReference type="Pfam" id="PF00151">
    <property type="entry name" value="Lipase"/>
    <property type="match status" value="1"/>
</dbReference>
<dbReference type="GO" id="GO:0016298">
    <property type="term" value="F:lipase activity"/>
    <property type="evidence" value="ECO:0007669"/>
    <property type="project" value="InterPro"/>
</dbReference>
<dbReference type="RefSeq" id="XP_005190985.2">
    <property type="nucleotide sequence ID" value="XM_005190928.4"/>
</dbReference>
<dbReference type="STRING" id="7370.A0A1I8M5A8"/>
<dbReference type="Gene3D" id="3.40.50.1820">
    <property type="entry name" value="alpha/beta hydrolase"/>
    <property type="match status" value="1"/>
</dbReference>
<dbReference type="InterPro" id="IPR000734">
    <property type="entry name" value="TAG_lipase"/>
</dbReference>
<dbReference type="OrthoDB" id="199913at2759"/>
<dbReference type="EnsemblMetazoa" id="MDOA001382-RA">
    <property type="protein sequence ID" value="MDOA001382-PA"/>
    <property type="gene ID" value="MDOA001382"/>
</dbReference>
<dbReference type="PANTHER" id="PTHR11610">
    <property type="entry name" value="LIPASE"/>
    <property type="match status" value="1"/>
</dbReference>
<dbReference type="KEGG" id="mde:101901112"/>
<evidence type="ECO:0000256" key="3">
    <source>
        <dbReference type="ARBA" id="ARBA00022525"/>
    </source>
</evidence>
<dbReference type="eggNOG" id="ENOG502S0GJ">
    <property type="taxonomic scope" value="Eukaryota"/>
</dbReference>
<dbReference type="PANTHER" id="PTHR11610:SF37">
    <property type="entry name" value="GH01208P"/>
    <property type="match status" value="1"/>
</dbReference>
<accession>A0A1I8M5A8</accession>
<dbReference type="AlphaFoldDB" id="A0A1I8M5A8"/>
<proteinExistence type="inferred from homology"/>
<dbReference type="VEuPathDB" id="VectorBase:MDOMA2_016860"/>
<dbReference type="FunFam" id="3.40.50.1820:FF:000122">
    <property type="entry name" value="Vitellogenin-3-like Protein"/>
    <property type="match status" value="1"/>
</dbReference>
<feature type="domain" description="Lipase" evidence="5">
    <location>
        <begin position="49"/>
        <end position="312"/>
    </location>
</feature>
<dbReference type="InterPro" id="IPR029058">
    <property type="entry name" value="AB_hydrolase_fold"/>
</dbReference>
<sequence length="339" mass="38492">MKAVKNKSRLLLGLRKSPADLHSAKFIHYYGPTYVDSAIYDLEDFQTILNDEKFDRSKNTVLYLHGYLENVDVESIHVIVDAYMKRTDTNLIVLDWGELADGNYAFDAVVNAKQLGPVLAKILLQQFDNGLDIEKFHIVGHSLGGQMAGIIGREIYARSKKTKKLKRVSALDPAFPLFYMTVGMAKHLSRHDAEFVDVIHTDAWLYGAPFSTGTADFWPNAGKTLQPGCPKRNYRMLSDNDLSSHRRSWWFWAESVANEYPVKFNCVKAKDWSDFKVGKLINDDREHVVMGHDCPTNISGDYFLQTNGSKPYARGVQGTYYIEPKDLPGYLYVEDDLAT</sequence>
<dbReference type="SUPFAM" id="SSF53474">
    <property type="entry name" value="alpha/beta-Hydrolases"/>
    <property type="match status" value="1"/>
</dbReference>